<evidence type="ECO:0000256" key="3">
    <source>
        <dbReference type="ARBA" id="ARBA00022963"/>
    </source>
</evidence>
<feature type="domain" description="3-hydroxyacyl-CoA dehydrogenase C-terminal" evidence="8">
    <location>
        <begin position="192"/>
        <end position="293"/>
    </location>
</feature>
<keyword evidence="5" id="KW-0520">NAD</keyword>
<dbReference type="InterPro" id="IPR036291">
    <property type="entry name" value="NAD(P)-bd_dom_sf"/>
</dbReference>
<dbReference type="UniPathway" id="UPA00659"/>
<dbReference type="GO" id="GO:0003857">
    <property type="term" value="F:(3S)-3-hydroxyacyl-CoA dehydrogenase (NAD+) activity"/>
    <property type="evidence" value="ECO:0007669"/>
    <property type="project" value="UniProtKB-EC"/>
</dbReference>
<evidence type="ECO:0000256" key="4">
    <source>
        <dbReference type="ARBA" id="ARBA00023002"/>
    </source>
</evidence>
<dbReference type="GO" id="GO:0006635">
    <property type="term" value="P:fatty acid beta-oxidation"/>
    <property type="evidence" value="ECO:0007669"/>
    <property type="project" value="UniProtKB-UniPathway"/>
</dbReference>
<evidence type="ECO:0000256" key="5">
    <source>
        <dbReference type="ARBA" id="ARBA00023027"/>
    </source>
</evidence>
<gene>
    <name evidence="10" type="ORF">CLG96_07555</name>
</gene>
<dbReference type="SUPFAM" id="SSF51735">
    <property type="entry name" value="NAD(P)-binding Rossmann-fold domains"/>
    <property type="match status" value="1"/>
</dbReference>
<dbReference type="InterPro" id="IPR006108">
    <property type="entry name" value="3HC_DH_C"/>
</dbReference>
<dbReference type="Gene3D" id="3.90.226.10">
    <property type="entry name" value="2-enoyl-CoA Hydratase, Chain A, domain 1"/>
    <property type="match status" value="1"/>
</dbReference>
<comment type="pathway">
    <text evidence="1">Lipid metabolism; fatty acid beta-oxidation.</text>
</comment>
<keyword evidence="6" id="KW-0443">Lipid metabolism</keyword>
<dbReference type="PANTHER" id="PTHR48075">
    <property type="entry name" value="3-HYDROXYACYL-COA DEHYDROGENASE FAMILY PROTEIN"/>
    <property type="match status" value="1"/>
</dbReference>
<keyword evidence="3" id="KW-0442">Lipid degradation</keyword>
<name>A0A2T5G0A2_9SPHN</name>
<protein>
    <submittedName>
        <fullName evidence="10">3-hydroxyacyl-CoA dehydrogenase</fullName>
    </submittedName>
</protein>
<evidence type="ECO:0000256" key="6">
    <source>
        <dbReference type="ARBA" id="ARBA00023098"/>
    </source>
</evidence>
<dbReference type="InterPro" id="IPR008927">
    <property type="entry name" value="6-PGluconate_DH-like_C_sf"/>
</dbReference>
<evidence type="ECO:0000256" key="7">
    <source>
        <dbReference type="ARBA" id="ARBA00049556"/>
    </source>
</evidence>
<dbReference type="SUPFAM" id="SSF48179">
    <property type="entry name" value="6-phosphogluconate dehydrogenase C-terminal domain-like"/>
    <property type="match status" value="2"/>
</dbReference>
<proteinExistence type="predicted"/>
<dbReference type="RefSeq" id="WP_107967237.1">
    <property type="nucleotide sequence ID" value="NZ_NWBU01000005.1"/>
</dbReference>
<evidence type="ECO:0000259" key="8">
    <source>
        <dbReference type="Pfam" id="PF00725"/>
    </source>
</evidence>
<dbReference type="Proteomes" id="UP000244162">
    <property type="component" value="Unassembled WGS sequence"/>
</dbReference>
<keyword evidence="4" id="KW-0560">Oxidoreductase</keyword>
<dbReference type="AlphaFoldDB" id="A0A2T5G0A2"/>
<dbReference type="Gene3D" id="1.10.1040.50">
    <property type="match status" value="1"/>
</dbReference>
<dbReference type="InterPro" id="IPR006176">
    <property type="entry name" value="3-OHacyl-CoA_DH_NAD-bd"/>
</dbReference>
<feature type="domain" description="3-hydroxyacyl-CoA dehydrogenase NAD binding" evidence="9">
    <location>
        <begin position="8"/>
        <end position="189"/>
    </location>
</feature>
<dbReference type="GO" id="GO:0070403">
    <property type="term" value="F:NAD+ binding"/>
    <property type="evidence" value="ECO:0007669"/>
    <property type="project" value="InterPro"/>
</dbReference>
<keyword evidence="2" id="KW-0276">Fatty acid metabolism</keyword>
<dbReference type="SUPFAM" id="SSF52096">
    <property type="entry name" value="ClpP/crotonase"/>
    <property type="match status" value="1"/>
</dbReference>
<evidence type="ECO:0000313" key="11">
    <source>
        <dbReference type="Proteomes" id="UP000244162"/>
    </source>
</evidence>
<evidence type="ECO:0000259" key="9">
    <source>
        <dbReference type="Pfam" id="PF02737"/>
    </source>
</evidence>
<evidence type="ECO:0000256" key="2">
    <source>
        <dbReference type="ARBA" id="ARBA00022832"/>
    </source>
</evidence>
<sequence length="768" mass="82536">MGDRIGRVCVIGAGVMGAGIAAQVANAGVPVLLLDVAGEGPDRSAIAREAVARMVKAEPAPFMSKQAAGLVEIGNIEDDLTKVALCDWIVEAVVERLDVKQSLYARLETVRRPGSAISSNTSTIPLAKLVEGRSEAFVADFLITHFFNPPRYMRLLEVVSGPKTRPEVAAKVEAFADRAMGKRIVHAKDRPGFIANRIGTYWIQVAVNAAMDLGLTVEEADAIGGRPMGVPKTGIFGLIDLVGLDLMPLLQKSLGSSLAPDDPFHASLRTLQLVEKMIAEGHIGRKGKGGFYRINREKGGVREVIDLVTGEYRPEIKSVPPKGDLAALVATKGKIGEFAWGLLGRTLGYAAALVPEVAEDIVAIDDAMKLGYNWKFGPFELIDQLGTANFVRRLEQEGSAVPALLKLAGERSLYRVENGRRQYFGLDGEYHDIVRSEGVLLLEDIKLGSQPLLKNGSAALWNIGDGVTALEFTGKMNALDSDVMELIAKAIPLVQRHHKALIIYSDARNFSAGANLGFALFAVNIAAWGEIEKLVAAGQQAYKALKYAPFPVVAAPAGMALGGGCEILLHADAVQAHAETYIGLVETGVGLIPAWGGCGEMIDRWTHSGRLPKGPMPSVARIFEIVGTATVSKSAAEARDYLFLRDRDGITMNRDRLLADAKAKALSLAEGYVPPEASQYRLPGASGRVALRFAAERFHRLGLATDYDLIVSDTLAELLSGGSADLLDDVSEAELLALERQGFMARIRDGRSQVRIEHMLETGKPLRN</sequence>
<evidence type="ECO:0000313" key="10">
    <source>
        <dbReference type="EMBL" id="PTQ12375.1"/>
    </source>
</evidence>
<organism evidence="10 11">
    <name type="scientific">Sphingomonas oleivorans</name>
    <dbReference type="NCBI Taxonomy" id="1735121"/>
    <lineage>
        <taxon>Bacteria</taxon>
        <taxon>Pseudomonadati</taxon>
        <taxon>Pseudomonadota</taxon>
        <taxon>Alphaproteobacteria</taxon>
        <taxon>Sphingomonadales</taxon>
        <taxon>Sphingomonadaceae</taxon>
        <taxon>Sphingomonas</taxon>
    </lineage>
</organism>
<dbReference type="Pfam" id="PF02737">
    <property type="entry name" value="3HCDH_N"/>
    <property type="match status" value="1"/>
</dbReference>
<dbReference type="InterPro" id="IPR029045">
    <property type="entry name" value="ClpP/crotonase-like_dom_sf"/>
</dbReference>
<dbReference type="Pfam" id="PF00378">
    <property type="entry name" value="ECH_1"/>
    <property type="match status" value="1"/>
</dbReference>
<reference evidence="10 11" key="1">
    <citation type="submission" date="2017-09" db="EMBL/GenBank/DDBJ databases">
        <title>Sphingomonas panjinensis sp.nov., isolated from oil-contaminated soil.</title>
        <authorList>
            <person name="Wang L."/>
            <person name="Chen L."/>
        </authorList>
    </citation>
    <scope>NUCLEOTIDE SEQUENCE [LARGE SCALE GENOMIC DNA]</scope>
    <source>
        <strain evidence="10 11">FW-11</strain>
    </source>
</reference>
<dbReference type="InterPro" id="IPR001753">
    <property type="entry name" value="Enoyl-CoA_hydra/iso"/>
</dbReference>
<dbReference type="Pfam" id="PF00725">
    <property type="entry name" value="3HCDH"/>
    <property type="match status" value="1"/>
</dbReference>
<comment type="caution">
    <text evidence="10">The sequence shown here is derived from an EMBL/GenBank/DDBJ whole genome shotgun (WGS) entry which is preliminary data.</text>
</comment>
<keyword evidence="11" id="KW-1185">Reference proteome</keyword>
<evidence type="ECO:0000256" key="1">
    <source>
        <dbReference type="ARBA" id="ARBA00005005"/>
    </source>
</evidence>
<dbReference type="Gene3D" id="3.40.50.720">
    <property type="entry name" value="NAD(P)-binding Rossmann-like Domain"/>
    <property type="match status" value="1"/>
</dbReference>
<dbReference type="OrthoDB" id="5389341at2"/>
<accession>A0A2T5G0A2</accession>
<dbReference type="CDD" id="cd06558">
    <property type="entry name" value="crotonase-like"/>
    <property type="match status" value="1"/>
</dbReference>
<comment type="catalytic activity">
    <reaction evidence="7">
        <text>a (3S)-3-hydroxyacyl-CoA + NAD(+) = a 3-oxoacyl-CoA + NADH + H(+)</text>
        <dbReference type="Rhea" id="RHEA:22432"/>
        <dbReference type="ChEBI" id="CHEBI:15378"/>
        <dbReference type="ChEBI" id="CHEBI:57318"/>
        <dbReference type="ChEBI" id="CHEBI:57540"/>
        <dbReference type="ChEBI" id="CHEBI:57945"/>
        <dbReference type="ChEBI" id="CHEBI:90726"/>
        <dbReference type="EC" id="1.1.1.35"/>
    </reaction>
</comment>
<dbReference type="EMBL" id="NWBU01000005">
    <property type="protein sequence ID" value="PTQ12375.1"/>
    <property type="molecule type" value="Genomic_DNA"/>
</dbReference>
<dbReference type="PANTHER" id="PTHR48075:SF7">
    <property type="entry name" value="3-HYDROXYACYL-COA DEHYDROGENASE-RELATED"/>
    <property type="match status" value="1"/>
</dbReference>